<sequence length="182" mass="20325">MSGMPDLPFLTVGHSNRELDEFIELLEQHAVESLVDVRRLPGSRRYPQFNADALEASLADRGIAFRRSEGLTGRRPVSREVPFEVNAWWQNRSFHNYADHALGREFADALLELRGAGSERRTAVMCSEAVWWRCHRRIIADHLLAAGEEVRHILGPGRSDPAELSAGAVIGAEGEVSYPARP</sequence>
<proteinExistence type="predicted"/>
<dbReference type="Pfam" id="PF04343">
    <property type="entry name" value="DUF488"/>
    <property type="match status" value="1"/>
</dbReference>
<evidence type="ECO:0000313" key="2">
    <source>
        <dbReference type="Proteomes" id="UP000285768"/>
    </source>
</evidence>
<dbReference type="PANTHER" id="PTHR39337">
    <property type="entry name" value="BLR5642 PROTEIN"/>
    <property type="match status" value="1"/>
</dbReference>
<protein>
    <submittedName>
        <fullName evidence="1">DUF488 domain-containing protein</fullName>
    </submittedName>
</protein>
<dbReference type="PANTHER" id="PTHR39337:SF1">
    <property type="entry name" value="BLR5642 PROTEIN"/>
    <property type="match status" value="1"/>
</dbReference>
<name>A0ABX5QGJ2_9MICO</name>
<gene>
    <name evidence="1" type="ORF">Leucomu_09630</name>
</gene>
<dbReference type="Proteomes" id="UP000285768">
    <property type="component" value="Chromosome"/>
</dbReference>
<organism evidence="1 2">
    <name type="scientific">Leucobacter muris</name>
    <dbReference type="NCBI Taxonomy" id="1935379"/>
    <lineage>
        <taxon>Bacteria</taxon>
        <taxon>Bacillati</taxon>
        <taxon>Actinomycetota</taxon>
        <taxon>Actinomycetes</taxon>
        <taxon>Micrococcales</taxon>
        <taxon>Microbacteriaceae</taxon>
        <taxon>Leucobacter</taxon>
    </lineage>
</organism>
<dbReference type="PIRSF" id="PIRSF024492">
    <property type="entry name" value="UCP024492"/>
    <property type="match status" value="1"/>
</dbReference>
<keyword evidence="2" id="KW-1185">Reference proteome</keyword>
<dbReference type="InterPro" id="IPR007438">
    <property type="entry name" value="DUF488"/>
</dbReference>
<dbReference type="InterPro" id="IPR014519">
    <property type="entry name" value="UCP024492"/>
</dbReference>
<reference evidence="1 2" key="1">
    <citation type="submission" date="2019-01" db="EMBL/GenBank/DDBJ databases">
        <title>Leucobacter muris sp. nov. isolated from the nose of a laboratory mouse.</title>
        <authorList>
            <person name="Benga L."/>
            <person name="Sproeer C."/>
            <person name="Schumann P."/>
            <person name="Verbarg S."/>
            <person name="Bunk B."/>
            <person name="Engelhardt E."/>
            <person name="Benten P.M."/>
            <person name="Sager M."/>
        </authorList>
    </citation>
    <scope>NUCLEOTIDE SEQUENCE [LARGE SCALE GENOMIC DNA]</scope>
    <source>
        <strain evidence="1 2">DSM 101948</strain>
    </source>
</reference>
<accession>A0ABX5QGJ2</accession>
<evidence type="ECO:0000313" key="1">
    <source>
        <dbReference type="EMBL" id="QAB18145.1"/>
    </source>
</evidence>
<dbReference type="EMBL" id="CP035037">
    <property type="protein sequence ID" value="QAB18145.1"/>
    <property type="molecule type" value="Genomic_DNA"/>
</dbReference>